<feature type="region of interest" description="Disordered" evidence="13">
    <location>
        <begin position="700"/>
        <end position="725"/>
    </location>
</feature>
<protein>
    <submittedName>
        <fullName evidence="14">JPH</fullName>
    </submittedName>
</protein>
<dbReference type="FunFam" id="2.20.110.10:FF:000001">
    <property type="entry name" value="Junctophilin"/>
    <property type="match status" value="1"/>
</dbReference>
<feature type="region of interest" description="Disordered" evidence="13">
    <location>
        <begin position="978"/>
        <end position="1003"/>
    </location>
</feature>
<dbReference type="Pfam" id="PF00625">
    <property type="entry name" value="Guanylate_kin"/>
    <property type="match status" value="1"/>
</dbReference>
<evidence type="ECO:0000313" key="15">
    <source>
        <dbReference type="Proteomes" id="UP000675881"/>
    </source>
</evidence>
<dbReference type="Proteomes" id="UP000675881">
    <property type="component" value="Chromosome 5"/>
</dbReference>
<evidence type="ECO:0000256" key="7">
    <source>
        <dbReference type="ARBA" id="ARBA00022553"/>
    </source>
</evidence>
<dbReference type="PANTHER" id="PTHR23085:SF16">
    <property type="entry name" value="GH28348P"/>
    <property type="match status" value="1"/>
</dbReference>
<name>A0A7R8CWT4_LEPSM</name>
<dbReference type="InterPro" id="IPR008144">
    <property type="entry name" value="Guanylate_kin-like_dom"/>
</dbReference>
<dbReference type="InterPro" id="IPR027417">
    <property type="entry name" value="P-loop_NTPase"/>
</dbReference>
<dbReference type="FunFam" id="2.30.42.10:FF:000088">
    <property type="entry name" value="MAGUK p55 subfamily member 5"/>
    <property type="match status" value="1"/>
</dbReference>
<keyword evidence="7" id="KW-0597">Phosphoprotein</keyword>
<dbReference type="InterPro" id="IPR003409">
    <property type="entry name" value="MORN"/>
</dbReference>
<evidence type="ECO:0000256" key="12">
    <source>
        <dbReference type="ARBA" id="ARBA00023136"/>
    </source>
</evidence>
<evidence type="ECO:0000256" key="6">
    <source>
        <dbReference type="ARBA" id="ARBA00022475"/>
    </source>
</evidence>
<feature type="region of interest" description="Disordered" evidence="13">
    <location>
        <begin position="1271"/>
        <end position="1341"/>
    </location>
</feature>
<dbReference type="InterPro" id="IPR017191">
    <property type="entry name" value="Junctophilin"/>
</dbReference>
<evidence type="ECO:0000256" key="10">
    <source>
        <dbReference type="ARBA" id="ARBA00022824"/>
    </source>
</evidence>
<dbReference type="Gene3D" id="2.30.30.40">
    <property type="entry name" value="SH3 Domains"/>
    <property type="match status" value="1"/>
</dbReference>
<dbReference type="FunFam" id="2.20.110.10:FF:000003">
    <property type="entry name" value="Junctophilin"/>
    <property type="match status" value="1"/>
</dbReference>
<dbReference type="Gene3D" id="2.20.110.10">
    <property type="entry name" value="Histone H3 K4-specific methyltransferase SET7/9 N-terminal domain"/>
    <property type="match status" value="3"/>
</dbReference>
<dbReference type="Gene3D" id="3.40.50.300">
    <property type="entry name" value="P-loop containing nucleotide triphosphate hydrolases"/>
    <property type="match status" value="1"/>
</dbReference>
<evidence type="ECO:0000256" key="9">
    <source>
        <dbReference type="ARBA" id="ARBA00022737"/>
    </source>
</evidence>
<dbReference type="SUPFAM" id="SSF52540">
    <property type="entry name" value="P-loop containing nucleoside triphosphate hydrolases"/>
    <property type="match status" value="1"/>
</dbReference>
<comment type="subcellular location">
    <subcellularLocation>
        <location evidence="3">Cell membrane</location>
    </subcellularLocation>
    <subcellularLocation>
        <location evidence="2">Endomembrane system</location>
        <topology evidence="2">Peripheral membrane protein</topology>
    </subcellularLocation>
    <subcellularLocation>
        <location evidence="1">Endoplasmic reticulum membrane</location>
        <topology evidence="1">Single-pass type IV membrane protein</topology>
    </subcellularLocation>
</comment>
<dbReference type="InterPro" id="IPR008145">
    <property type="entry name" value="GK/Ca_channel_bsu"/>
</dbReference>
<dbReference type="SUPFAM" id="SSF82185">
    <property type="entry name" value="Histone H3 K4-specific methyltransferase SET7/9 N-terminal domain"/>
    <property type="match status" value="1"/>
</dbReference>
<evidence type="ECO:0000256" key="4">
    <source>
        <dbReference type="ARBA" id="ARBA00008599"/>
    </source>
</evidence>
<keyword evidence="12" id="KW-0472">Membrane</keyword>
<dbReference type="InterPro" id="IPR001478">
    <property type="entry name" value="PDZ"/>
</dbReference>
<feature type="compositionally biased region" description="Basic and acidic residues" evidence="13">
    <location>
        <begin position="1178"/>
        <end position="1187"/>
    </location>
</feature>
<feature type="compositionally biased region" description="Low complexity" evidence="13">
    <location>
        <begin position="1136"/>
        <end position="1166"/>
    </location>
</feature>
<feature type="compositionally biased region" description="Polar residues" evidence="13">
    <location>
        <begin position="980"/>
        <end position="997"/>
    </location>
</feature>
<dbReference type="Pfam" id="PF02493">
    <property type="entry name" value="MORN"/>
    <property type="match status" value="7"/>
</dbReference>
<dbReference type="GO" id="GO:0005886">
    <property type="term" value="C:plasma membrane"/>
    <property type="evidence" value="ECO:0007669"/>
    <property type="project" value="UniProtKB-SubCell"/>
</dbReference>
<gene>
    <name evidence="14" type="ORF">LSAA_10120</name>
</gene>
<dbReference type="CDD" id="cd06798">
    <property type="entry name" value="PDZ_MPP5-like"/>
    <property type="match status" value="1"/>
</dbReference>
<feature type="compositionally biased region" description="Basic and acidic residues" evidence="13">
    <location>
        <begin position="1313"/>
        <end position="1329"/>
    </location>
</feature>
<organism evidence="14 15">
    <name type="scientific">Lepeophtheirus salmonis</name>
    <name type="common">Salmon louse</name>
    <name type="synonym">Caligus salmonis</name>
    <dbReference type="NCBI Taxonomy" id="72036"/>
    <lineage>
        <taxon>Eukaryota</taxon>
        <taxon>Metazoa</taxon>
        <taxon>Ecdysozoa</taxon>
        <taxon>Arthropoda</taxon>
        <taxon>Crustacea</taxon>
        <taxon>Multicrustacea</taxon>
        <taxon>Hexanauplia</taxon>
        <taxon>Copepoda</taxon>
        <taxon>Siphonostomatoida</taxon>
        <taxon>Caligidae</taxon>
        <taxon>Lepeophtheirus</taxon>
    </lineage>
</organism>
<evidence type="ECO:0000256" key="11">
    <source>
        <dbReference type="ARBA" id="ARBA00022989"/>
    </source>
</evidence>
<dbReference type="SMART" id="SM00228">
    <property type="entry name" value="PDZ"/>
    <property type="match status" value="1"/>
</dbReference>
<keyword evidence="8" id="KW-0812">Transmembrane</keyword>
<dbReference type="GO" id="GO:0005789">
    <property type="term" value="C:endoplasmic reticulum membrane"/>
    <property type="evidence" value="ECO:0007669"/>
    <property type="project" value="UniProtKB-SubCell"/>
</dbReference>
<dbReference type="SMART" id="SM00698">
    <property type="entry name" value="MORN"/>
    <property type="match status" value="6"/>
</dbReference>
<evidence type="ECO:0000256" key="1">
    <source>
        <dbReference type="ARBA" id="ARBA00004163"/>
    </source>
</evidence>
<dbReference type="EMBL" id="HG994584">
    <property type="protein sequence ID" value="CAF2954643.1"/>
    <property type="molecule type" value="Genomic_DNA"/>
</dbReference>
<dbReference type="InterPro" id="IPR036028">
    <property type="entry name" value="SH3-like_dom_sf"/>
</dbReference>
<keyword evidence="9" id="KW-0677">Repeat</keyword>
<dbReference type="PROSITE" id="PS50052">
    <property type="entry name" value="GUANYLATE_KINASE_2"/>
    <property type="match status" value="1"/>
</dbReference>
<evidence type="ECO:0000256" key="8">
    <source>
        <dbReference type="ARBA" id="ARBA00022692"/>
    </source>
</evidence>
<evidence type="ECO:0000256" key="13">
    <source>
        <dbReference type="SAM" id="MobiDB-lite"/>
    </source>
</evidence>
<dbReference type="SUPFAM" id="SSF50156">
    <property type="entry name" value="PDZ domain-like"/>
    <property type="match status" value="1"/>
</dbReference>
<keyword evidence="15" id="KW-1185">Reference proteome</keyword>
<evidence type="ECO:0000256" key="3">
    <source>
        <dbReference type="ARBA" id="ARBA00004236"/>
    </source>
</evidence>
<sequence length="1341" mass="150116">MTLSSMTEALQRLEKYDTTKDTLAAFSHLFQNKEFKASISIHQAVSNAEGMSPASLELCSIAEECLNTLKIDKNDPETEDLIDLISEEDALLSRLSHYAEPNIKIVKIEKTNEPLGATVKNEDEAVVIGRIIRGGVAERSGLLREGDEILEVNEVELRGKNVNEVCDILANMHGTLTLLVVPSRVLGTNSASSKPNSVMHIKSYIDYDPEDDPYVPCRELGISFQKGDILHVINQCDPHWWQAFRDGEDDQTLPGLIPSASFQEQREAMKQTIIAQDSEKYVHGTRSTEDEVDSDHILTYEEVALYYPRADRKRPVVLVGPPNIGRHELRKKLMQDSSRFAAARPHTSRPRGPDEEDSKEFHFISRLQFEKDILARKFVEHGEYDKSYYGTSFEAIRSVISSGKICVLNLHPQCLKILKSSDFMPYVVFVAPPSLEKLKRWKMENSDNPASDEDLKETIERAREMEDVYGHFFDMIIIYSDPVKAYQQLLNEINLLEREPQWRDKKWCYISSQCSVGFGSFCETRCGELSPIDPISSSAGTTRSHFNNDARSGEVGGRFDFDDGGTYCGGWEDGKAHGHGVCTGPKGQGEYSGSWHYGFEVSGVYTWPSGSSYEGHWQNGKRHGLGVETRGRWIYRGTWANGLQDGYGSETYADAGTYQGQWLRGMRHGYGVRTSAPFGIASHCKIGDARHTSISSLNLENESGHITSPNTENRDNIDSRGGFVLRSRSDEVPHRRRSLVERTGMKKFCTEDEKIIILRKIREKFLSLKLKKQRSTGDLDRKVGVSIRSTGSSTSWMSSESSFVGGGGGGGTGAASIISEGSNQSFVLEDELLDSNITETYMGEWKNDKRCGFGISERSDGLKYEGEWYNNRKYGYGITTQKDGIREEGKYKNNILITSHQKRHLFLIRSAKFRERIDSAINAAQRASKIAMQKADIAISRTATARGKAEQADIAEVHAKEDADTALLCAKNYSHETDKLQPNSSVRASRSPSFQNVPPQPQFPADWRSCKTSSYSNLSNIKNSLVPEFNKSPVQSIHQQIQLPNVSEYQEPPIETVVKEVKPELHSGIHTSTSNRSFNFPSTNCDIKIDRSVGGVENQIFSSSSSPPLPPPSPMSQASPASRLADALRKTKTSMQQPLLQQQHHQQPQQHHQQTQQHHQQQQRQQPGGHNSRNFSRIMDDRLDHYNRTPSRQPSVEHMNLPSSLSENKATASSSRASSRTRALPPVPSMSIDDSTNFVDGLRNRLSGAVNSQEISHMGNIPKRTESLYFKEPIQPEPSRGPESGAASLQRKKSLPDVQSLVGVTKSQGSTEMTREEISLLSSTRRDVFTETTRGNRKVQK</sequence>
<feature type="compositionally biased region" description="Polar residues" evidence="13">
    <location>
        <begin position="700"/>
        <end position="711"/>
    </location>
</feature>
<reference evidence="14" key="1">
    <citation type="submission" date="2021-02" db="EMBL/GenBank/DDBJ databases">
        <authorList>
            <person name="Bekaert M."/>
        </authorList>
    </citation>
    <scope>NUCLEOTIDE SEQUENCE</scope>
    <source>
        <strain evidence="14">IoA-00</strain>
    </source>
</reference>
<dbReference type="SUPFAM" id="SSF50044">
    <property type="entry name" value="SH3-domain"/>
    <property type="match status" value="1"/>
</dbReference>
<dbReference type="InterPro" id="IPR001452">
    <property type="entry name" value="SH3_domain"/>
</dbReference>
<dbReference type="Pfam" id="PF00595">
    <property type="entry name" value="PDZ"/>
    <property type="match status" value="1"/>
</dbReference>
<dbReference type="GO" id="GO:0030314">
    <property type="term" value="C:junctional membrane complex"/>
    <property type="evidence" value="ECO:0007669"/>
    <property type="project" value="InterPro"/>
</dbReference>
<feature type="region of interest" description="Disordered" evidence="13">
    <location>
        <begin position="1098"/>
        <end position="1236"/>
    </location>
</feature>
<evidence type="ECO:0000256" key="2">
    <source>
        <dbReference type="ARBA" id="ARBA00004184"/>
    </source>
</evidence>
<accession>A0A7R8CWT4</accession>
<dbReference type="SMART" id="SM00072">
    <property type="entry name" value="GuKc"/>
    <property type="match status" value="1"/>
</dbReference>
<dbReference type="Gene3D" id="2.30.42.10">
    <property type="match status" value="1"/>
</dbReference>
<comment type="similarity">
    <text evidence="4">Belongs to the junctophilin family.</text>
</comment>
<dbReference type="InterPro" id="IPR035601">
    <property type="entry name" value="MPP5_SH3"/>
</dbReference>
<dbReference type="InterPro" id="IPR036034">
    <property type="entry name" value="PDZ_sf"/>
</dbReference>
<proteinExistence type="inferred from homology"/>
<dbReference type="PANTHER" id="PTHR23085">
    <property type="entry name" value="GH28348P"/>
    <property type="match status" value="1"/>
</dbReference>
<keyword evidence="5" id="KW-0728">SH3 domain</keyword>
<dbReference type="SMART" id="SM00326">
    <property type="entry name" value="SH3"/>
    <property type="match status" value="1"/>
</dbReference>
<keyword evidence="10" id="KW-0256">Endoplasmic reticulum</keyword>
<dbReference type="OrthoDB" id="284854at2759"/>
<dbReference type="Pfam" id="PF07653">
    <property type="entry name" value="SH3_2"/>
    <property type="match status" value="1"/>
</dbReference>
<feature type="compositionally biased region" description="Low complexity" evidence="13">
    <location>
        <begin position="1210"/>
        <end position="1223"/>
    </location>
</feature>
<keyword evidence="6" id="KW-1003">Cell membrane</keyword>
<evidence type="ECO:0000313" key="14">
    <source>
        <dbReference type="EMBL" id="CAF2954643.1"/>
    </source>
</evidence>
<dbReference type="PROSITE" id="PS50106">
    <property type="entry name" value="PDZ"/>
    <property type="match status" value="1"/>
</dbReference>
<dbReference type="CDD" id="cd00071">
    <property type="entry name" value="GMPK"/>
    <property type="match status" value="1"/>
</dbReference>
<evidence type="ECO:0000256" key="5">
    <source>
        <dbReference type="ARBA" id="ARBA00022443"/>
    </source>
</evidence>
<dbReference type="CDD" id="cd12036">
    <property type="entry name" value="SH3_MPP5"/>
    <property type="match status" value="1"/>
</dbReference>
<dbReference type="PROSITE" id="PS50002">
    <property type="entry name" value="SH3"/>
    <property type="match status" value="1"/>
</dbReference>
<feature type="region of interest" description="Disordered" evidence="13">
    <location>
        <begin position="337"/>
        <end position="357"/>
    </location>
</feature>
<keyword evidence="11" id="KW-1133">Transmembrane helix</keyword>